<dbReference type="Proteomes" id="UP000232003">
    <property type="component" value="Plasmid pNFSY05"/>
</dbReference>
<dbReference type="GO" id="GO:0006508">
    <property type="term" value="P:proteolysis"/>
    <property type="evidence" value="ECO:0007669"/>
    <property type="project" value="UniProtKB-KW"/>
</dbReference>
<geneLocation type="plasmid" evidence="1">
    <name>pNFSY05</name>
</geneLocation>
<keyword evidence="3" id="KW-1185">Reference proteome</keyword>
<dbReference type="EMBL" id="CP024793">
    <property type="protein sequence ID" value="AUB44756.1"/>
    <property type="molecule type" value="Genomic_DNA"/>
</dbReference>
<evidence type="ECO:0000313" key="3">
    <source>
        <dbReference type="Proteomes" id="UP000232003"/>
    </source>
</evidence>
<evidence type="ECO:0000313" key="1">
    <source>
        <dbReference type="EMBL" id="AUB43336.1"/>
    </source>
</evidence>
<gene>
    <name evidence="1" type="ORF">COO91_09511</name>
    <name evidence="2" type="ORF">COO91_10999</name>
</gene>
<name>A0A2K8T6K0_9NOSO</name>
<protein>
    <submittedName>
        <fullName evidence="2">Membrane protease subunits</fullName>
    </submittedName>
</protein>
<dbReference type="Proteomes" id="UP000232003">
    <property type="component" value="Plasmid pNFSY08"/>
</dbReference>
<dbReference type="GO" id="GO:0008233">
    <property type="term" value="F:peptidase activity"/>
    <property type="evidence" value="ECO:0007669"/>
    <property type="project" value="UniProtKB-KW"/>
</dbReference>
<organism evidence="1 3">
    <name type="scientific">Nostoc flagelliforme CCNUN1</name>
    <dbReference type="NCBI Taxonomy" id="2038116"/>
    <lineage>
        <taxon>Bacteria</taxon>
        <taxon>Bacillati</taxon>
        <taxon>Cyanobacteriota</taxon>
        <taxon>Cyanophyceae</taxon>
        <taxon>Nostocales</taxon>
        <taxon>Nostocaceae</taxon>
        <taxon>Nostoc</taxon>
    </lineage>
</organism>
<geneLocation type="plasmid" evidence="3">
    <name>pnfsy08</name>
</geneLocation>
<dbReference type="KEGG" id="nfl:COO91_09511"/>
<sequence>MDATMPRTKAQGMTRIELYVPTALFSEAEELAEFEGWKLSELHRVFWENGFGIYVERSNKRMINKRLREKISPDVANQGEEE</sequence>
<dbReference type="AlphaFoldDB" id="A0A2K8T6K0"/>
<evidence type="ECO:0000313" key="2">
    <source>
        <dbReference type="EMBL" id="AUB44756.1"/>
    </source>
</evidence>
<geneLocation type="plasmid" evidence="2">
    <name>pNFSY08</name>
</geneLocation>
<reference evidence="1 3" key="1">
    <citation type="submission" date="2017-11" db="EMBL/GenBank/DDBJ databases">
        <title>Complete genome of a free-living desiccation-tolerant cyanobacterium and its photosynthetic adaptation to extreme terrestrial habitat.</title>
        <authorList>
            <person name="Shang J."/>
        </authorList>
    </citation>
    <scope>NUCLEOTIDE SEQUENCE [LARGE SCALE GENOMIC DNA]</scope>
    <source>
        <strain evidence="1 3">CCNUN1</strain>
        <plasmid evidence="3">pnfsy05</plasmid>
        <plasmid evidence="1">pNFSY05</plasmid>
        <plasmid evidence="2">pNFSY08</plasmid>
        <plasmid evidence="3">pnfsy08</plasmid>
    </source>
</reference>
<keyword evidence="2" id="KW-0378">Hydrolase</keyword>
<dbReference type="EMBL" id="CP024790">
    <property type="protein sequence ID" value="AUB43336.1"/>
    <property type="molecule type" value="Genomic_DNA"/>
</dbReference>
<geneLocation type="plasmid" evidence="3">
    <name>pnfsy05</name>
</geneLocation>
<dbReference type="OrthoDB" id="488447at2"/>
<keyword evidence="2" id="KW-0645">Protease</keyword>
<keyword evidence="1" id="KW-0614">Plasmid</keyword>
<proteinExistence type="predicted"/>
<dbReference type="KEGG" id="nfl:COO91_10999"/>
<accession>A0A2K8T6K0</accession>